<keyword evidence="5 6" id="KW-0788">Thiol protease</keyword>
<evidence type="ECO:0000259" key="7">
    <source>
        <dbReference type="PROSITE" id="PS50235"/>
    </source>
</evidence>
<name>A0A0W4ZMI3_PNEJ7</name>
<dbReference type="PROSITE" id="PS50235">
    <property type="entry name" value="USP_3"/>
    <property type="match status" value="1"/>
</dbReference>
<dbReference type="GO" id="GO:0005634">
    <property type="term" value="C:nucleus"/>
    <property type="evidence" value="ECO:0007669"/>
    <property type="project" value="TreeGrafter"/>
</dbReference>
<evidence type="ECO:0000256" key="2">
    <source>
        <dbReference type="ARBA" id="ARBA00022670"/>
    </source>
</evidence>
<dbReference type="STRING" id="1408657.A0A0W4ZMI3"/>
<dbReference type="PANTHER" id="PTHR24006:SF687">
    <property type="entry name" value="UBIQUITIN CARBOXYL-TERMINAL HYDROLASE 10"/>
    <property type="match status" value="1"/>
</dbReference>
<dbReference type="InterPro" id="IPR001394">
    <property type="entry name" value="Peptidase_C19_UCH"/>
</dbReference>
<evidence type="ECO:0000256" key="3">
    <source>
        <dbReference type="ARBA" id="ARBA00022786"/>
    </source>
</evidence>
<dbReference type="GeneID" id="28940722"/>
<sequence>MGEQDFDESQSDLKQINGYPQRHVPVLPWYSAPDKPFPRRKYKCLKCEEIQKQLFNNQAQTAPVSEKKTQIETLVESNEISPLNQVLVDEEVLESDVSVPQSRTAPRSWSDLLKGHGSSYAAVLPSKSVSPIASDTVVNGLNQAFDAIKLSPEKKHYVLQPRGLINTGNVCFMNVILQVLAFCPPFYNLLDEISKKMVNSSVNDVSLINALISFIREFSVITQPVLNGTSQAKKQNIEEFGEPFIPEYVYIAMRGNKLFDSMRRGHQEDAEEFLGLLLDALHEEFLDKMKSDPVISSICTLNRMNCMNFTDFSDHSQDKNDNEWVEVGPKQKTSIMRSANVSESPLTPIFTGNFRSILRVSGMKPSITLEPYRSLQLDIEPFHIDSIEEALQNITQPEVLNGDWHSSLGEKLKATKQVFIETLPQVLILHLKRFVYDNVGGTQKSYKNVHYPLQFEIPPTVMSPHRRFEKNMKFVLFAVVYHHGMSASGGHYTVDLRQDTLSWIRVDDTHISYILPEHVIPSSSELPNRFAYLLFYLRS</sequence>
<dbReference type="InterPro" id="IPR028889">
    <property type="entry name" value="USP"/>
</dbReference>
<dbReference type="eggNOG" id="KOG1871">
    <property type="taxonomic scope" value="Eukaryota"/>
</dbReference>
<dbReference type="EC" id="3.4.19.12" evidence="6"/>
<dbReference type="VEuPathDB" id="FungiDB:T551_02204"/>
<accession>A0A0W4ZMI3</accession>
<reference evidence="9" key="1">
    <citation type="journal article" date="2016" name="Nat. Commun.">
        <title>Genome analysis of three Pneumocystis species reveals adaptation mechanisms to life exclusively in mammalian hosts.</title>
        <authorList>
            <person name="Ma L."/>
            <person name="Chen Z."/>
            <person name="Huang D.W."/>
            <person name="Kutty G."/>
            <person name="Ishihara M."/>
            <person name="Wang H."/>
            <person name="Abouelleil A."/>
            <person name="Bishop L."/>
            <person name="Davey E."/>
            <person name="Deng R."/>
            <person name="Deng X."/>
            <person name="Fan L."/>
            <person name="Fantoni G."/>
            <person name="Fitzgerald M."/>
            <person name="Gogineni E."/>
            <person name="Goldberg J.M."/>
            <person name="Handley G."/>
            <person name="Hu X."/>
            <person name="Huber C."/>
            <person name="Jiao X."/>
            <person name="Jones K."/>
            <person name="Levin J.Z."/>
            <person name="Liu Y."/>
            <person name="Macdonald P."/>
            <person name="Melnikov A."/>
            <person name="Raley C."/>
            <person name="Sassi M."/>
            <person name="Sherman B.T."/>
            <person name="Song X."/>
            <person name="Sykes S."/>
            <person name="Tran B."/>
            <person name="Walsh L."/>
            <person name="Xia Y."/>
            <person name="Yang J."/>
            <person name="Young S."/>
            <person name="Zeng Q."/>
            <person name="Zheng X."/>
            <person name="Stephens R."/>
            <person name="Nusbaum C."/>
            <person name="Birren B.W."/>
            <person name="Azadi P."/>
            <person name="Lempicki R.A."/>
            <person name="Cuomo C.A."/>
            <person name="Kovacs J.A."/>
        </authorList>
    </citation>
    <scope>NUCLEOTIDE SEQUENCE [LARGE SCALE GENOMIC DNA]</scope>
    <source>
        <strain evidence="9">RU7</strain>
    </source>
</reference>
<dbReference type="Proteomes" id="UP000053447">
    <property type="component" value="Unassembled WGS sequence"/>
</dbReference>
<comment type="caution">
    <text evidence="8">The sequence shown here is derived from an EMBL/GenBank/DDBJ whole genome shotgun (WGS) entry which is preliminary data.</text>
</comment>
<dbReference type="GO" id="GO:0004843">
    <property type="term" value="F:cysteine-type deubiquitinase activity"/>
    <property type="evidence" value="ECO:0007669"/>
    <property type="project" value="UniProtKB-UniRule"/>
</dbReference>
<evidence type="ECO:0000256" key="1">
    <source>
        <dbReference type="ARBA" id="ARBA00000707"/>
    </source>
</evidence>
<dbReference type="Pfam" id="PF00443">
    <property type="entry name" value="UCH"/>
    <property type="match status" value="1"/>
</dbReference>
<keyword evidence="9" id="KW-1185">Reference proteome</keyword>
<feature type="domain" description="USP" evidence="7">
    <location>
        <begin position="162"/>
        <end position="539"/>
    </location>
</feature>
<dbReference type="AlphaFoldDB" id="A0A0W4ZMI3"/>
<comment type="similarity">
    <text evidence="6">Belongs to the peptidase C19 family.</text>
</comment>
<comment type="catalytic activity">
    <reaction evidence="1 6">
        <text>Thiol-dependent hydrolysis of ester, thioester, amide, peptide and isopeptide bonds formed by the C-terminal Gly of ubiquitin (a 76-residue protein attached to proteins as an intracellular targeting signal).</text>
        <dbReference type="EC" id="3.4.19.12"/>
    </reaction>
</comment>
<dbReference type="RefSeq" id="XP_018229419.1">
    <property type="nucleotide sequence ID" value="XM_018374467.1"/>
</dbReference>
<gene>
    <name evidence="8" type="ORF">T551_02204</name>
</gene>
<evidence type="ECO:0000313" key="9">
    <source>
        <dbReference type="Proteomes" id="UP000053447"/>
    </source>
</evidence>
<dbReference type="GO" id="GO:0005829">
    <property type="term" value="C:cytosol"/>
    <property type="evidence" value="ECO:0007669"/>
    <property type="project" value="TreeGrafter"/>
</dbReference>
<keyword evidence="2 6" id="KW-0645">Protease</keyword>
<evidence type="ECO:0000256" key="5">
    <source>
        <dbReference type="ARBA" id="ARBA00022807"/>
    </source>
</evidence>
<protein>
    <recommendedName>
        <fullName evidence="6">Ubiquitin carboxyl-terminal hydrolase</fullName>
        <ecNumber evidence="6">3.4.19.12</ecNumber>
    </recommendedName>
</protein>
<evidence type="ECO:0000313" key="8">
    <source>
        <dbReference type="EMBL" id="KTW29588.1"/>
    </source>
</evidence>
<dbReference type="PROSITE" id="PS00973">
    <property type="entry name" value="USP_2"/>
    <property type="match status" value="1"/>
</dbReference>
<dbReference type="EMBL" id="LFWA01000009">
    <property type="protein sequence ID" value="KTW29588.1"/>
    <property type="molecule type" value="Genomic_DNA"/>
</dbReference>
<dbReference type="SUPFAM" id="SSF54001">
    <property type="entry name" value="Cysteine proteinases"/>
    <property type="match status" value="1"/>
</dbReference>
<keyword evidence="3 6" id="KW-0833">Ubl conjugation pathway</keyword>
<dbReference type="PROSITE" id="PS00972">
    <property type="entry name" value="USP_1"/>
    <property type="match status" value="1"/>
</dbReference>
<dbReference type="Gene3D" id="3.90.70.10">
    <property type="entry name" value="Cysteine proteinases"/>
    <property type="match status" value="1"/>
</dbReference>
<dbReference type="InterPro" id="IPR050164">
    <property type="entry name" value="Peptidase_C19"/>
</dbReference>
<keyword evidence="4 6" id="KW-0378">Hydrolase</keyword>
<evidence type="ECO:0000256" key="4">
    <source>
        <dbReference type="ARBA" id="ARBA00022801"/>
    </source>
</evidence>
<organism evidence="8 9">
    <name type="scientific">Pneumocystis jirovecii (strain RU7)</name>
    <name type="common">Human pneumocystis pneumonia agent</name>
    <dbReference type="NCBI Taxonomy" id="1408657"/>
    <lineage>
        <taxon>Eukaryota</taxon>
        <taxon>Fungi</taxon>
        <taxon>Dikarya</taxon>
        <taxon>Ascomycota</taxon>
        <taxon>Taphrinomycotina</taxon>
        <taxon>Pneumocystomycetes</taxon>
        <taxon>Pneumocystaceae</taxon>
        <taxon>Pneumocystis</taxon>
    </lineage>
</organism>
<dbReference type="GO" id="GO:0016579">
    <property type="term" value="P:protein deubiquitination"/>
    <property type="evidence" value="ECO:0007669"/>
    <property type="project" value="InterPro"/>
</dbReference>
<dbReference type="CDD" id="cd02257">
    <property type="entry name" value="Peptidase_C19"/>
    <property type="match status" value="1"/>
</dbReference>
<dbReference type="GO" id="GO:0006508">
    <property type="term" value="P:proteolysis"/>
    <property type="evidence" value="ECO:0007669"/>
    <property type="project" value="UniProtKB-KW"/>
</dbReference>
<dbReference type="OrthoDB" id="429671at2759"/>
<dbReference type="PANTHER" id="PTHR24006">
    <property type="entry name" value="UBIQUITIN CARBOXYL-TERMINAL HYDROLASE"/>
    <property type="match status" value="1"/>
</dbReference>
<proteinExistence type="inferred from homology"/>
<dbReference type="InterPro" id="IPR038765">
    <property type="entry name" value="Papain-like_cys_pep_sf"/>
</dbReference>
<dbReference type="InterPro" id="IPR018200">
    <property type="entry name" value="USP_CS"/>
</dbReference>
<evidence type="ECO:0000256" key="6">
    <source>
        <dbReference type="RuleBase" id="RU366025"/>
    </source>
</evidence>